<accession>A0A8J2KPU4</accession>
<feature type="non-terminal residue" evidence="1">
    <location>
        <position position="1"/>
    </location>
</feature>
<sequence>FHSGNASSVRSEKSLIVGSGDSQLMFKLTYVNKSLFFSKQKIPRQLKNNIHTRV</sequence>
<evidence type="ECO:0000313" key="1">
    <source>
        <dbReference type="EMBL" id="CAG7729386.1"/>
    </source>
</evidence>
<dbReference type="Proteomes" id="UP000708208">
    <property type="component" value="Unassembled WGS sequence"/>
</dbReference>
<protein>
    <submittedName>
        <fullName evidence="1">Uncharacterized protein</fullName>
    </submittedName>
</protein>
<dbReference type="AlphaFoldDB" id="A0A8J2KPU4"/>
<reference evidence="1" key="1">
    <citation type="submission" date="2021-06" db="EMBL/GenBank/DDBJ databases">
        <authorList>
            <person name="Hodson N. C."/>
            <person name="Mongue J. A."/>
            <person name="Jaron S. K."/>
        </authorList>
    </citation>
    <scope>NUCLEOTIDE SEQUENCE</scope>
</reference>
<comment type="caution">
    <text evidence="1">The sequence shown here is derived from an EMBL/GenBank/DDBJ whole genome shotgun (WGS) entry which is preliminary data.</text>
</comment>
<proteinExistence type="predicted"/>
<organism evidence="1 2">
    <name type="scientific">Allacma fusca</name>
    <dbReference type="NCBI Taxonomy" id="39272"/>
    <lineage>
        <taxon>Eukaryota</taxon>
        <taxon>Metazoa</taxon>
        <taxon>Ecdysozoa</taxon>
        <taxon>Arthropoda</taxon>
        <taxon>Hexapoda</taxon>
        <taxon>Collembola</taxon>
        <taxon>Symphypleona</taxon>
        <taxon>Sminthuridae</taxon>
        <taxon>Allacma</taxon>
    </lineage>
</organism>
<name>A0A8J2KPU4_9HEXA</name>
<keyword evidence="2" id="KW-1185">Reference proteome</keyword>
<dbReference type="EMBL" id="CAJVCH010177531">
    <property type="protein sequence ID" value="CAG7729386.1"/>
    <property type="molecule type" value="Genomic_DNA"/>
</dbReference>
<gene>
    <name evidence="1" type="ORF">AFUS01_LOCUS18103</name>
</gene>
<evidence type="ECO:0000313" key="2">
    <source>
        <dbReference type="Proteomes" id="UP000708208"/>
    </source>
</evidence>